<protein>
    <recommendedName>
        <fullName evidence="2">Nucleoside 2-deoxyribosyltransferase</fullName>
    </recommendedName>
</protein>
<evidence type="ECO:0008006" key="2">
    <source>
        <dbReference type="Google" id="ProtNLM"/>
    </source>
</evidence>
<accession>A0A381R8Z6</accession>
<name>A0A381R8Z6_9ZZZZ</name>
<dbReference type="Gene3D" id="3.40.50.450">
    <property type="match status" value="1"/>
</dbReference>
<organism evidence="1">
    <name type="scientific">marine metagenome</name>
    <dbReference type="NCBI Taxonomy" id="408172"/>
    <lineage>
        <taxon>unclassified sequences</taxon>
        <taxon>metagenomes</taxon>
        <taxon>ecological metagenomes</taxon>
    </lineage>
</organism>
<evidence type="ECO:0000313" key="1">
    <source>
        <dbReference type="EMBL" id="SUZ88206.1"/>
    </source>
</evidence>
<gene>
    <name evidence="1" type="ORF">METZ01_LOCUS41060</name>
</gene>
<sequence length="220" mass="24712">MSDTYSIYFAGDLFNHKDLIGNLLLSEAIEKESSGRYLCVVPQHLEQSTNRSIDIRNSDLSEVIKADLILLNFDGTELDSGTVVEFLFAKALDIPAVILRSDFRAAGDQERGDPWNLMCSGYPRTRTVSLNAMSWYQDAWNKGGGTSAILERFYGKLAKMINAELALVLKEPSLFDNEQMLSHVYEWALRFPGNGFTDLFSKEELTNLLISKQNKGTVLI</sequence>
<dbReference type="AlphaFoldDB" id="A0A381R8Z6"/>
<dbReference type="InterPro" id="IPR007710">
    <property type="entry name" value="Nucleoside_deoxyribTrfase"/>
</dbReference>
<dbReference type="Pfam" id="PF05014">
    <property type="entry name" value="Nuc_deoxyrib_tr"/>
    <property type="match status" value="1"/>
</dbReference>
<reference evidence="1" key="1">
    <citation type="submission" date="2018-05" db="EMBL/GenBank/DDBJ databases">
        <authorList>
            <person name="Lanie J.A."/>
            <person name="Ng W.-L."/>
            <person name="Kazmierczak K.M."/>
            <person name="Andrzejewski T.M."/>
            <person name="Davidsen T.M."/>
            <person name="Wayne K.J."/>
            <person name="Tettelin H."/>
            <person name="Glass J.I."/>
            <person name="Rusch D."/>
            <person name="Podicherti R."/>
            <person name="Tsui H.-C.T."/>
            <person name="Winkler M.E."/>
        </authorList>
    </citation>
    <scope>NUCLEOTIDE SEQUENCE</scope>
</reference>
<dbReference type="EMBL" id="UINC01001760">
    <property type="protein sequence ID" value="SUZ88206.1"/>
    <property type="molecule type" value="Genomic_DNA"/>
</dbReference>
<dbReference type="SUPFAM" id="SSF52309">
    <property type="entry name" value="N-(deoxy)ribosyltransferase-like"/>
    <property type="match status" value="1"/>
</dbReference>
<proteinExistence type="predicted"/>